<keyword evidence="1" id="KW-0472">Membrane</keyword>
<proteinExistence type="predicted"/>
<feature type="transmembrane region" description="Helical" evidence="1">
    <location>
        <begin position="207"/>
        <end position="224"/>
    </location>
</feature>
<accession>A0ABW9F422</accession>
<feature type="transmembrane region" description="Helical" evidence="1">
    <location>
        <begin position="139"/>
        <end position="157"/>
    </location>
</feature>
<feature type="transmembrane region" description="Helical" evidence="1">
    <location>
        <begin position="101"/>
        <end position="119"/>
    </location>
</feature>
<evidence type="ECO:0000313" key="3">
    <source>
        <dbReference type="Proteomes" id="UP001629536"/>
    </source>
</evidence>
<dbReference type="NCBIfam" id="TIGR04370">
    <property type="entry name" value="glyco_rpt_poly"/>
    <property type="match status" value="1"/>
</dbReference>
<feature type="transmembrane region" description="Helical" evidence="1">
    <location>
        <begin position="62"/>
        <end position="81"/>
    </location>
</feature>
<feature type="transmembrane region" description="Helical" evidence="1">
    <location>
        <begin position="37"/>
        <end position="55"/>
    </location>
</feature>
<evidence type="ECO:0000256" key="1">
    <source>
        <dbReference type="SAM" id="Phobius"/>
    </source>
</evidence>
<comment type="caution">
    <text evidence="2">The sequence shown here is derived from an EMBL/GenBank/DDBJ whole genome shotgun (WGS) entry which is preliminary data.</text>
</comment>
<keyword evidence="1" id="KW-1133">Transmembrane helix</keyword>
<feature type="transmembrane region" description="Helical" evidence="1">
    <location>
        <begin position="182"/>
        <end position="200"/>
    </location>
</feature>
<dbReference type="EMBL" id="JBFNFH010000001">
    <property type="protein sequence ID" value="MFM1524195.1"/>
    <property type="molecule type" value="Genomic_DNA"/>
</dbReference>
<organism evidence="2 3">
    <name type="scientific">Helcococcus bovis</name>
    <dbReference type="NCBI Taxonomy" id="3153252"/>
    <lineage>
        <taxon>Bacteria</taxon>
        <taxon>Bacillati</taxon>
        <taxon>Bacillota</taxon>
        <taxon>Tissierellia</taxon>
        <taxon>Tissierellales</taxon>
        <taxon>Peptoniphilaceae</taxon>
        <taxon>Helcococcus</taxon>
    </lineage>
</organism>
<keyword evidence="3" id="KW-1185">Reference proteome</keyword>
<feature type="transmembrane region" description="Helical" evidence="1">
    <location>
        <begin position="385"/>
        <end position="404"/>
    </location>
</feature>
<feature type="transmembrane region" description="Helical" evidence="1">
    <location>
        <begin position="439"/>
        <end position="461"/>
    </location>
</feature>
<dbReference type="Pfam" id="PF14296">
    <property type="entry name" value="O-ag_pol_Wzy"/>
    <property type="match status" value="1"/>
</dbReference>
<gene>
    <name evidence="2" type="ORF">ABGF40_00735</name>
</gene>
<dbReference type="Proteomes" id="UP001629536">
    <property type="component" value="Unassembled WGS sequence"/>
</dbReference>
<name>A0ABW9F422_9FIRM</name>
<feature type="transmembrane region" description="Helical" evidence="1">
    <location>
        <begin position="416"/>
        <end position="433"/>
    </location>
</feature>
<dbReference type="RefSeq" id="WP_408126113.1">
    <property type="nucleotide sequence ID" value="NZ_JBFNFH010000001.1"/>
</dbReference>
<feature type="transmembrane region" description="Helical" evidence="1">
    <location>
        <begin position="230"/>
        <end position="247"/>
    </location>
</feature>
<feature type="transmembrane region" description="Helical" evidence="1">
    <location>
        <begin position="256"/>
        <end position="274"/>
    </location>
</feature>
<feature type="transmembrane region" description="Helical" evidence="1">
    <location>
        <begin position="12"/>
        <end position="31"/>
    </location>
</feature>
<evidence type="ECO:0000313" key="2">
    <source>
        <dbReference type="EMBL" id="MFM1524195.1"/>
    </source>
</evidence>
<dbReference type="InterPro" id="IPR029468">
    <property type="entry name" value="O-ag_pol_Wzy"/>
</dbReference>
<reference evidence="2 3" key="1">
    <citation type="journal article" date="2024" name="Front. Microbiol.">
        <title>Pangenomic and biochemical analyses of Helcococcus ovis reveal widespread tetracycline resistance and a novel bacterial species, Helcococcus bovis.</title>
        <authorList>
            <person name="Cunha F."/>
            <person name="Zhai Y."/>
            <person name="Casaro S."/>
            <person name="Jones K.L."/>
            <person name="Hernandez M."/>
            <person name="Bisinotto R.S."/>
            <person name="Kariyawasam S."/>
            <person name="Brown M.B."/>
            <person name="Phillips A."/>
            <person name="Jeong K.C."/>
            <person name="Galvao K.N."/>
        </authorList>
    </citation>
    <scope>NUCLEOTIDE SEQUENCE [LARGE SCALE GENOMIC DNA]</scope>
    <source>
        <strain evidence="2 3">KG197</strain>
    </source>
</reference>
<keyword evidence="1" id="KW-0812">Transmembrane</keyword>
<protein>
    <submittedName>
        <fullName evidence="2">O-antigen polysaccharide polymerase Wzy family protein</fullName>
    </submittedName>
</protein>
<sequence>MRELYIKNTKISDLFKSIIYSLFLSLFMVLFKSDDTSLVFIFTMFVWTSVFIFYLHDIKNNIATLCFLLSFFILLLGREFSFSFFGLKKYYIYSNSINNKTYNILTISIIFVLIGSEFCNNIKFNKNRLNLSYGKNLNLVIKIIFYISLIVSLYVYINKVIFIKNVGYVASYSKSNSLNIGYLNYLSEYLNFALCLYLSTFPNKKKIIYIYALYEIVLIASLFTGGRTNFVIGNFVMIIYFVIRHKISGDWIKKRYIYFAFILFPLVMIIFFYYDYLRSDREIDYSKNPIVGFLDQQGGSVNNIKRVIDNENDLRDMSLVSFNKTKNAIFGNLLFRNIFEYKIYEGNSIDTALNGNSLAHRLSYLTYGNGYLSGKGTGSSFLAELYFDFNYLGVMIGSFIYGFLLKKISSIEEKGLLTAVLIFIAYDLVYAPRDSFDSFIYSILSLYNIFGLFMTIILSNIKFVTKRRI</sequence>